<dbReference type="Proteomes" id="UP000094784">
    <property type="component" value="Unassembled WGS sequence"/>
</dbReference>
<comment type="caution">
    <text evidence="1">The sequence shown here is derived from an EMBL/GenBank/DDBJ whole genome shotgun (WGS) entry which is preliminary data.</text>
</comment>
<gene>
    <name evidence="1" type="ORF">BG258_23455</name>
</gene>
<proteinExistence type="predicted"/>
<dbReference type="RefSeq" id="WP_069483505.1">
    <property type="nucleotide sequence ID" value="NZ_JACUVP010000003.1"/>
</dbReference>
<evidence type="ECO:0000313" key="2">
    <source>
        <dbReference type="Proteomes" id="UP000094784"/>
    </source>
</evidence>
<organism evidence="1 2">
    <name type="scientific">Lysinibacillus fusiformis</name>
    <dbReference type="NCBI Taxonomy" id="28031"/>
    <lineage>
        <taxon>Bacteria</taxon>
        <taxon>Bacillati</taxon>
        <taxon>Bacillota</taxon>
        <taxon>Bacilli</taxon>
        <taxon>Bacillales</taxon>
        <taxon>Bacillaceae</taxon>
        <taxon>Lysinibacillus</taxon>
    </lineage>
</organism>
<evidence type="ECO:0000313" key="1">
    <source>
        <dbReference type="EMBL" id="ODV53263.1"/>
    </source>
</evidence>
<name>A0A1E4QYH2_9BACI</name>
<dbReference type="EMBL" id="MECQ01000008">
    <property type="protein sequence ID" value="ODV53263.1"/>
    <property type="molecule type" value="Genomic_DNA"/>
</dbReference>
<reference evidence="1 2" key="1">
    <citation type="submission" date="2016-09" db="EMBL/GenBank/DDBJ databases">
        <title>Draft genome sequence of the soil isolate, Lysinibacillus fusiformis M5, a potential hypoxanthine producer.</title>
        <authorList>
            <person name="Gallegos-Monterrosa R."/>
            <person name="Maroti G."/>
            <person name="Balint B."/>
            <person name="Kovacs A.T."/>
        </authorList>
    </citation>
    <scope>NUCLEOTIDE SEQUENCE [LARGE SCALE GENOMIC DNA]</scope>
    <source>
        <strain evidence="1 2">M5</strain>
    </source>
</reference>
<sequence>MTNSYIKTILGDWGLAIKSNGAINKIIDETNGMPIVPETIFGHIPAALANARGKNSKGYLKELENAHRKFDINGRTIGWNEAAIAGSFISLGTAYHVATRRGANGQGNEGGIPNI</sequence>
<protein>
    <submittedName>
        <fullName evidence="1">Uncharacterized protein</fullName>
    </submittedName>
</protein>
<accession>A0A1E4QYH2</accession>
<dbReference type="AlphaFoldDB" id="A0A1E4QYH2"/>